<protein>
    <submittedName>
        <fullName evidence="1">Uncharacterized protein</fullName>
    </submittedName>
</protein>
<reference evidence="1" key="1">
    <citation type="journal article" date="2008" name="Nature">
        <title>The amphioxus genome and the evolution of the chordate karyotype.</title>
        <authorList>
            <consortium name="US DOE Joint Genome Institute (JGI-PGF)"/>
            <person name="Putnam N.H."/>
            <person name="Butts T."/>
            <person name="Ferrier D.E.K."/>
            <person name="Furlong R.F."/>
            <person name="Hellsten U."/>
            <person name="Kawashima T."/>
            <person name="Robinson-Rechavi M."/>
            <person name="Shoguchi E."/>
            <person name="Terry A."/>
            <person name="Yu J.-K."/>
            <person name="Benito-Gutierrez E.L."/>
            <person name="Dubchak I."/>
            <person name="Garcia-Fernandez J."/>
            <person name="Gibson-Brown J.J."/>
            <person name="Grigoriev I.V."/>
            <person name="Horton A.C."/>
            <person name="de Jong P.J."/>
            <person name="Jurka J."/>
            <person name="Kapitonov V.V."/>
            <person name="Kohara Y."/>
            <person name="Kuroki Y."/>
            <person name="Lindquist E."/>
            <person name="Lucas S."/>
            <person name="Osoegawa K."/>
            <person name="Pennacchio L.A."/>
            <person name="Salamov A.A."/>
            <person name="Satou Y."/>
            <person name="Sauka-Spengler T."/>
            <person name="Schmutz J."/>
            <person name="Shin-I T."/>
            <person name="Toyoda A."/>
            <person name="Bronner-Fraser M."/>
            <person name="Fujiyama A."/>
            <person name="Holland L.Z."/>
            <person name="Holland P.W.H."/>
            <person name="Satoh N."/>
            <person name="Rokhsar D.S."/>
        </authorList>
    </citation>
    <scope>NUCLEOTIDE SEQUENCE [LARGE SCALE GENOMIC DNA]</scope>
    <source>
        <strain evidence="1">S238N-H82</strain>
        <tissue evidence="1">Testes</tissue>
    </source>
</reference>
<proteinExistence type="predicted"/>
<sequence length="137" mass="15760">MASKRGRVAHADTTQAAVGKKSKRKCFRLCSREDSWLHPAHYPDPALHQSYHPDPRLHHVDPRLHYVDPGFTQALTLNNSYLLASSHNQSATLPPHVFPPYLPSEEEEPMDWENSIYTEILVWPGSQLDHEVPMEWD</sequence>
<evidence type="ECO:0000313" key="1">
    <source>
        <dbReference type="EMBL" id="EEN57523.1"/>
    </source>
</evidence>
<name>C3YQ91_BRAFL</name>
<accession>C3YQ91</accession>
<gene>
    <name evidence="1" type="ORF">BRAFLDRAFT_95751</name>
</gene>
<dbReference type="EMBL" id="GG666540">
    <property type="protein sequence ID" value="EEN57523.1"/>
    <property type="molecule type" value="Genomic_DNA"/>
</dbReference>
<dbReference type="AlphaFoldDB" id="C3YQ91"/>
<dbReference type="InParanoid" id="C3YQ91"/>
<organism>
    <name type="scientific">Branchiostoma floridae</name>
    <name type="common">Florida lancelet</name>
    <name type="synonym">Amphioxus</name>
    <dbReference type="NCBI Taxonomy" id="7739"/>
    <lineage>
        <taxon>Eukaryota</taxon>
        <taxon>Metazoa</taxon>
        <taxon>Chordata</taxon>
        <taxon>Cephalochordata</taxon>
        <taxon>Leptocardii</taxon>
        <taxon>Amphioxiformes</taxon>
        <taxon>Branchiostomatidae</taxon>
        <taxon>Branchiostoma</taxon>
    </lineage>
</organism>